<proteinExistence type="predicted"/>
<sequence length="292" mass="31418">MRLAFIHGINNEGNTPEGIADTWWQALVEGWKAIGLPPKPRPQIDVGYYGKLLADAVAGRRPAAVAQGGGAESRDVALEFLKTYQAAAGISDEELNRALLKQGLEREVVEQGRIRGALLDVASAIESLLPAHGKSIASRFLKQATHYVEDTGLAAQIGVIVRKAVFDGHDEPVLLVSHSLGTVVAYKMLAESRVATRQVPLFVTLGSPLGIGMMQQILPPRRTIPNPPIGQWLNGFRQDDVVTLGRPLIPGTLGLDGITNVSDGLIEETDKHSIHAYLKSPPICGHIYGMLP</sequence>
<reference evidence="1" key="1">
    <citation type="submission" date="2020-05" db="EMBL/GenBank/DDBJ databases">
        <title>Identification of trans-AT polyketide cluster in two marine bacteria, producers of a novel glutaramide-containing polyketide sesbanimide D and analogs.</title>
        <authorList>
            <person name="Kacar D."/>
            <person name="Rodriguez P."/>
            <person name="Canedo L."/>
            <person name="Gonzalez E."/>
            <person name="Galan B."/>
            <person name="De La Calle F."/>
            <person name="Garcia J.L."/>
        </authorList>
    </citation>
    <scope>NUCLEOTIDE SEQUENCE</scope>
    <source>
        <strain evidence="1">PHM038</strain>
    </source>
</reference>
<dbReference type="Proteomes" id="UP000598467">
    <property type="component" value="Unassembled WGS sequence"/>
</dbReference>
<evidence type="ECO:0008006" key="3">
    <source>
        <dbReference type="Google" id="ProtNLM"/>
    </source>
</evidence>
<evidence type="ECO:0000313" key="2">
    <source>
        <dbReference type="Proteomes" id="UP000598467"/>
    </source>
</evidence>
<comment type="caution">
    <text evidence="1">The sequence shown here is derived from an EMBL/GenBank/DDBJ whole genome shotgun (WGS) entry which is preliminary data.</text>
</comment>
<dbReference type="EMBL" id="JABFCZ010000044">
    <property type="protein sequence ID" value="MBD1549580.1"/>
    <property type="molecule type" value="Genomic_DNA"/>
</dbReference>
<dbReference type="InterPro" id="IPR029058">
    <property type="entry name" value="AB_hydrolase_fold"/>
</dbReference>
<gene>
    <name evidence="1" type="ORF">HK439_25270</name>
</gene>
<protein>
    <recommendedName>
        <fullName evidence="3">Alpha/beta hydrolase</fullName>
    </recommendedName>
</protein>
<dbReference type="AlphaFoldDB" id="A0A926S8I4"/>
<dbReference type="RefSeq" id="WP_190294271.1">
    <property type="nucleotide sequence ID" value="NZ_JABFCZ010000044.1"/>
</dbReference>
<accession>A0A926S8I4</accession>
<evidence type="ECO:0000313" key="1">
    <source>
        <dbReference type="EMBL" id="MBD1549580.1"/>
    </source>
</evidence>
<dbReference type="Gene3D" id="3.40.50.1820">
    <property type="entry name" value="alpha/beta hydrolase"/>
    <property type="match status" value="1"/>
</dbReference>
<name>A0A926S8I4_9HYPH</name>
<dbReference type="SUPFAM" id="SSF53474">
    <property type="entry name" value="alpha/beta-Hydrolases"/>
    <property type="match status" value="1"/>
</dbReference>
<organism evidence="1 2">
    <name type="scientific">Roseibium aggregatum</name>
    <dbReference type="NCBI Taxonomy" id="187304"/>
    <lineage>
        <taxon>Bacteria</taxon>
        <taxon>Pseudomonadati</taxon>
        <taxon>Pseudomonadota</taxon>
        <taxon>Alphaproteobacteria</taxon>
        <taxon>Hyphomicrobiales</taxon>
        <taxon>Stappiaceae</taxon>
        <taxon>Roseibium</taxon>
    </lineage>
</organism>